<dbReference type="RefSeq" id="WP_264136602.1">
    <property type="nucleotide sequence ID" value="NZ_JAOYOD010000001.1"/>
</dbReference>
<dbReference type="PANTHER" id="PTHR30523:SF32">
    <property type="entry name" value="PHOSPHOENOLPYRUVATE CARBOXYLASE"/>
    <property type="match status" value="1"/>
</dbReference>
<dbReference type="GO" id="GO:0008964">
    <property type="term" value="F:phosphoenolpyruvate carboxylase activity"/>
    <property type="evidence" value="ECO:0007669"/>
    <property type="project" value="UniProtKB-EC"/>
</dbReference>
<evidence type="ECO:0000313" key="5">
    <source>
        <dbReference type="EMBL" id="MCV9385819.1"/>
    </source>
</evidence>
<dbReference type="PROSITE" id="PS00393">
    <property type="entry name" value="PEPCASE_2"/>
    <property type="match status" value="1"/>
</dbReference>
<dbReference type="InterPro" id="IPR018129">
    <property type="entry name" value="PEP_COase_Lys_AS"/>
</dbReference>
<sequence>MNKILTEVKERLGKPYHDFEFLLECLKDILEQNGEGEIAKDIPFINDFPFKSGEEMTAKHIQLYSLVFQLVNMVEVNGAVQNRRRIENEEYEAVHGLFANNLKNLLDSEVSEADILKQLPSTVVEPVLTAHPTEAKRATVLDHHRDLYLLLVNRENKMYSDNEKLNIRHNIKLALYRIWKTGEIYLEKPDVQSELRNILHYMVNVFPEVIPVLDRRLIQAWSSVGLSKKSLLENHSFPKITFGNWVGGDRDGHPLVTESVTSETLQSLRLNAFVVMNRKLTNLVKHLSFTHQVNECSAEFKTRIDQMINDLGDRGFEAFDRNKGECFRQFANLVIAKMPINLERGHATELTEEPGRYVYAQNMLEDLNLLKKELLAFGAVSIAYDDVNLAVRSLETFGFHLAKLDVRQNSAFHDKAIEQLLEAAQVEDRNFSEWSEEKRVAFLSNELKSSRPFTHQNADLGPNASAVISCYRVVEEHINKYGTEGIGSFIVSMTRSVSDLLAVYLLAREAGIVINTEEGLVCRVPVVPLLETIEDLQNGPGILEGFLKHEFTVRSLEYLRKEKGLEKASQQVMVGYSDSNKDGGIIASQWNLYKAQYLLVELADKHEVDLVFFHGKGGSISRGSGPTHYFIKALPYGSIKNNIRLTEQGETIAQKYENKVNAEYNLELLVANSLSKSLVDKKQERKYHPLASIMDSLAAKSKEHYEALTHEEGFVQYFRTATPIDAIETSKIGSRPAKRTGANTLEDLRAIPWVFSWSQSRYHMTSWYGVGTAFTNLKESSPADYEAFKKAIANDTFIRYVLTNVDTSLAATDEQIMKEYGDLVEDKALREKFLNLFLTELKLTRDVLFDLLGEGIEERRKNHYYSNFLRAPLMKHLHEKQIQLLKKWRKQKEEGKTEEASGTQIELMLTINAIASAMRNTG</sequence>
<feature type="active site" evidence="4">
    <location>
        <position position="581"/>
    </location>
</feature>
<dbReference type="InterPro" id="IPR021135">
    <property type="entry name" value="PEP_COase"/>
</dbReference>
<feature type="active site" evidence="3">
    <location>
        <position position="131"/>
    </location>
</feature>
<evidence type="ECO:0000256" key="4">
    <source>
        <dbReference type="PROSITE-ProRule" id="PRU10112"/>
    </source>
</evidence>
<dbReference type="PRINTS" id="PR00150">
    <property type="entry name" value="PEPCARBXLASE"/>
</dbReference>
<dbReference type="PROSITE" id="PS00781">
    <property type="entry name" value="PEPCASE_1"/>
    <property type="match status" value="1"/>
</dbReference>
<accession>A0ABT3CQL9</accession>
<organism evidence="5 6">
    <name type="scientific">Reichenbachiella ulvae</name>
    <dbReference type="NCBI Taxonomy" id="2980104"/>
    <lineage>
        <taxon>Bacteria</taxon>
        <taxon>Pseudomonadati</taxon>
        <taxon>Bacteroidota</taxon>
        <taxon>Cytophagia</taxon>
        <taxon>Cytophagales</taxon>
        <taxon>Reichenbachiellaceae</taxon>
        <taxon>Reichenbachiella</taxon>
    </lineage>
</organism>
<evidence type="ECO:0000256" key="2">
    <source>
        <dbReference type="ARBA" id="ARBA00022419"/>
    </source>
</evidence>
<dbReference type="SUPFAM" id="SSF51621">
    <property type="entry name" value="Phosphoenolpyruvate/pyruvate domain"/>
    <property type="match status" value="1"/>
</dbReference>
<dbReference type="Proteomes" id="UP001300692">
    <property type="component" value="Unassembled WGS sequence"/>
</dbReference>
<reference evidence="5 6" key="1">
    <citation type="submission" date="2022-10" db="EMBL/GenBank/DDBJ databases">
        <title>Comparative genomics and taxonomic characterization of three novel marine species of genus Reichenbachiella exhibiting antioxidant and polysaccharide degradation activities.</title>
        <authorList>
            <person name="Muhammad N."/>
            <person name="Lee Y.-J."/>
            <person name="Ko J."/>
            <person name="Kim S.-G."/>
        </authorList>
    </citation>
    <scope>NUCLEOTIDE SEQUENCE [LARGE SCALE GENOMIC DNA]</scope>
    <source>
        <strain evidence="5 6">ABR2-5</strain>
    </source>
</reference>
<comment type="function">
    <text evidence="1">Forms oxaloacetate, a four-carbon dicarboxylic acid source for the tricarboxylic acid cycle.</text>
</comment>
<proteinExistence type="predicted"/>
<dbReference type="InterPro" id="IPR033129">
    <property type="entry name" value="PEPCASE_His_AS"/>
</dbReference>
<evidence type="ECO:0000313" key="6">
    <source>
        <dbReference type="Proteomes" id="UP001300692"/>
    </source>
</evidence>
<keyword evidence="5" id="KW-0456">Lyase</keyword>
<evidence type="ECO:0000256" key="3">
    <source>
        <dbReference type="PROSITE-ProRule" id="PRU10111"/>
    </source>
</evidence>
<dbReference type="Gene3D" id="1.20.1440.90">
    <property type="entry name" value="Phosphoenolpyruvate/pyruvate domain"/>
    <property type="match status" value="1"/>
</dbReference>
<gene>
    <name evidence="5" type="ORF">N7U62_04055</name>
</gene>
<name>A0ABT3CQL9_9BACT</name>
<comment type="caution">
    <text evidence="5">The sequence shown here is derived from an EMBL/GenBank/DDBJ whole genome shotgun (WGS) entry which is preliminary data.</text>
</comment>
<dbReference type="Pfam" id="PF00311">
    <property type="entry name" value="PEPcase"/>
    <property type="match status" value="1"/>
</dbReference>
<keyword evidence="6" id="KW-1185">Reference proteome</keyword>
<dbReference type="EMBL" id="JAOYOD010000001">
    <property type="protein sequence ID" value="MCV9385819.1"/>
    <property type="molecule type" value="Genomic_DNA"/>
</dbReference>
<evidence type="ECO:0000256" key="1">
    <source>
        <dbReference type="ARBA" id="ARBA00003670"/>
    </source>
</evidence>
<protein>
    <recommendedName>
        <fullName evidence="2">Phosphoenolpyruvate carboxylase</fullName>
    </recommendedName>
</protein>
<dbReference type="PANTHER" id="PTHR30523">
    <property type="entry name" value="PHOSPHOENOLPYRUVATE CARBOXYLASE"/>
    <property type="match status" value="1"/>
</dbReference>
<dbReference type="InterPro" id="IPR015813">
    <property type="entry name" value="Pyrv/PenolPyrv_kinase-like_dom"/>
</dbReference>